<dbReference type="EMBL" id="LCCD01000045">
    <property type="protein sequence ID" value="KKS23619.1"/>
    <property type="molecule type" value="Genomic_DNA"/>
</dbReference>
<dbReference type="AlphaFoldDB" id="A0A0G0XFG7"/>
<evidence type="ECO:0000313" key="1">
    <source>
        <dbReference type="EMBL" id="KKS23619.1"/>
    </source>
</evidence>
<protein>
    <submittedName>
        <fullName evidence="1">Uncharacterized protein</fullName>
    </submittedName>
</protein>
<comment type="caution">
    <text evidence="1">The sequence shown here is derived from an EMBL/GenBank/DDBJ whole genome shotgun (WGS) entry which is preliminary data.</text>
</comment>
<accession>A0A0G0XFG7</accession>
<gene>
    <name evidence="1" type="ORF">UU83_C0045G0001</name>
</gene>
<name>A0A0G0XFG7_9BACT</name>
<dbReference type="Proteomes" id="UP000033856">
    <property type="component" value="Unassembled WGS sequence"/>
</dbReference>
<organism evidence="1 2">
    <name type="scientific">Candidatus Jorgensenbacteria bacterium GW2011_GWF2_41_8</name>
    <dbReference type="NCBI Taxonomy" id="1618667"/>
    <lineage>
        <taxon>Bacteria</taxon>
        <taxon>Candidatus Joergenseniibacteriota</taxon>
    </lineage>
</organism>
<sequence>MVIVGKVIMPQIALIVKEYEQEMGTEVNYSCMTEDEFAYRLSYFHSI</sequence>
<proteinExistence type="predicted"/>
<evidence type="ECO:0000313" key="2">
    <source>
        <dbReference type="Proteomes" id="UP000033856"/>
    </source>
</evidence>
<reference evidence="1 2" key="1">
    <citation type="journal article" date="2015" name="Nature">
        <title>rRNA introns, odd ribosomes, and small enigmatic genomes across a large radiation of phyla.</title>
        <authorList>
            <person name="Brown C.T."/>
            <person name="Hug L.A."/>
            <person name="Thomas B.C."/>
            <person name="Sharon I."/>
            <person name="Castelle C.J."/>
            <person name="Singh A."/>
            <person name="Wilkins M.J."/>
            <person name="Williams K.H."/>
            <person name="Banfield J.F."/>
        </authorList>
    </citation>
    <scope>NUCLEOTIDE SEQUENCE [LARGE SCALE GENOMIC DNA]</scope>
</reference>
<feature type="non-terminal residue" evidence="1">
    <location>
        <position position="47"/>
    </location>
</feature>